<dbReference type="PRINTS" id="PR00793">
    <property type="entry name" value="PROAMNOPTASE"/>
</dbReference>
<dbReference type="GO" id="GO:0008233">
    <property type="term" value="F:peptidase activity"/>
    <property type="evidence" value="ECO:0007669"/>
    <property type="project" value="InterPro"/>
</dbReference>
<dbReference type="InterPro" id="IPR002410">
    <property type="entry name" value="Peptidase_S33"/>
</dbReference>
<comment type="similarity">
    <text evidence="1">Belongs to the peptidase S33 family.</text>
</comment>
<evidence type="ECO:0000256" key="1">
    <source>
        <dbReference type="ARBA" id="ARBA00010088"/>
    </source>
</evidence>
<dbReference type="InterPro" id="IPR050266">
    <property type="entry name" value="AB_hydrolase_sf"/>
</dbReference>
<gene>
    <name evidence="4" type="ORF">LCGC14_1015630</name>
</gene>
<evidence type="ECO:0000313" key="4">
    <source>
        <dbReference type="EMBL" id="KKN12524.1"/>
    </source>
</evidence>
<evidence type="ECO:0000259" key="3">
    <source>
        <dbReference type="Pfam" id="PF00561"/>
    </source>
</evidence>
<dbReference type="PANTHER" id="PTHR43798">
    <property type="entry name" value="MONOACYLGLYCEROL LIPASE"/>
    <property type="match status" value="1"/>
</dbReference>
<dbReference type="EMBL" id="LAZR01004024">
    <property type="protein sequence ID" value="KKN12524.1"/>
    <property type="molecule type" value="Genomic_DNA"/>
</dbReference>
<dbReference type="InterPro" id="IPR029058">
    <property type="entry name" value="AB_hydrolase_fold"/>
</dbReference>
<accession>A0A0F9N3F4</accession>
<dbReference type="PANTHER" id="PTHR43798:SF33">
    <property type="entry name" value="HYDROLASE, PUTATIVE (AFU_ORTHOLOGUE AFUA_2G14860)-RELATED"/>
    <property type="match status" value="1"/>
</dbReference>
<name>A0A0F9N3F4_9ZZZZ</name>
<dbReference type="AlphaFoldDB" id="A0A0F9N3F4"/>
<dbReference type="SUPFAM" id="SSF53474">
    <property type="entry name" value="alpha/beta-Hydrolases"/>
    <property type="match status" value="1"/>
</dbReference>
<dbReference type="GO" id="GO:0006508">
    <property type="term" value="P:proteolysis"/>
    <property type="evidence" value="ECO:0007669"/>
    <property type="project" value="InterPro"/>
</dbReference>
<reference evidence="4" key="1">
    <citation type="journal article" date="2015" name="Nature">
        <title>Complex archaea that bridge the gap between prokaryotes and eukaryotes.</title>
        <authorList>
            <person name="Spang A."/>
            <person name="Saw J.H."/>
            <person name="Jorgensen S.L."/>
            <person name="Zaremba-Niedzwiedzka K."/>
            <person name="Martijn J."/>
            <person name="Lind A.E."/>
            <person name="van Eijk R."/>
            <person name="Schleper C."/>
            <person name="Guy L."/>
            <person name="Ettema T.J."/>
        </authorList>
    </citation>
    <scope>NUCLEOTIDE SEQUENCE</scope>
</reference>
<keyword evidence="2" id="KW-0378">Hydrolase</keyword>
<evidence type="ECO:0000256" key="2">
    <source>
        <dbReference type="ARBA" id="ARBA00022801"/>
    </source>
</evidence>
<protein>
    <recommendedName>
        <fullName evidence="3">AB hydrolase-1 domain-containing protein</fullName>
    </recommendedName>
</protein>
<dbReference type="Gene3D" id="3.40.50.1820">
    <property type="entry name" value="alpha/beta hydrolase"/>
    <property type="match status" value="1"/>
</dbReference>
<feature type="domain" description="AB hydrolase-1" evidence="3">
    <location>
        <begin position="69"/>
        <end position="165"/>
    </location>
</feature>
<dbReference type="PRINTS" id="PR00111">
    <property type="entry name" value="ABHYDROLASE"/>
</dbReference>
<proteinExistence type="inferred from homology"/>
<organism evidence="4">
    <name type="scientific">marine sediment metagenome</name>
    <dbReference type="NCBI Taxonomy" id="412755"/>
    <lineage>
        <taxon>unclassified sequences</taxon>
        <taxon>metagenomes</taxon>
        <taxon>ecological metagenomes</taxon>
    </lineage>
</organism>
<dbReference type="GO" id="GO:0016020">
    <property type="term" value="C:membrane"/>
    <property type="evidence" value="ECO:0007669"/>
    <property type="project" value="TreeGrafter"/>
</dbReference>
<comment type="caution">
    <text evidence="4">The sequence shown here is derived from an EMBL/GenBank/DDBJ whole genome shotgun (WGS) entry which is preliminary data.</text>
</comment>
<dbReference type="Pfam" id="PF00561">
    <property type="entry name" value="Abhydrolase_1"/>
    <property type="match status" value="1"/>
</dbReference>
<dbReference type="InterPro" id="IPR000073">
    <property type="entry name" value="AB_hydrolase_1"/>
</dbReference>
<dbReference type="PROSITE" id="PS51257">
    <property type="entry name" value="PROKAR_LIPOPROTEIN"/>
    <property type="match status" value="1"/>
</dbReference>
<sequence length="331" mass="37614">MIRKMVLLISILALVSCQDAKNKKENATSDSKAKVENVDDVAFRGEGFLTTQDSVKIRYKVSGRGLPCLYIHGGPGQGFDSFELMKGNGLEQNLTMIYYDQRGSGKSEKADNYHMDRLLSDIETLRQHLGIQKFYVLAHSFGGIIATAYAKKYPERVEGLILANCTLHFFNVENTKEQISFADSLLHKKTETITVDKDSLLPIFLNLRTALSQKKLGYRFITDDVNSIIKMEEIDSLHPRISDFGMDVIMKPNKYPEYYKDYAPLTKEINAPTLVITGKDDHAVGTQHYRTFQFPNQTTKVLDGGHLLYYEDNADFIQTVWDFVDHQSVTQ</sequence>